<evidence type="ECO:0000313" key="1">
    <source>
        <dbReference type="EMBL" id="KAG0586876.1"/>
    </source>
</evidence>
<sequence>MWFLILHIPFRAQTLFPCCNAMTALPPRDAYENITT</sequence>
<gene>
    <name evidence="1" type="ORF">KC19_2G124100</name>
</gene>
<dbReference type="AlphaFoldDB" id="A0A8T0IVN3"/>
<reference evidence="1" key="1">
    <citation type="submission" date="2020-06" db="EMBL/GenBank/DDBJ databases">
        <title>WGS assembly of Ceratodon purpureus strain R40.</title>
        <authorList>
            <person name="Carey S.B."/>
            <person name="Jenkins J."/>
            <person name="Shu S."/>
            <person name="Lovell J.T."/>
            <person name="Sreedasyam A."/>
            <person name="Maumus F."/>
            <person name="Tiley G.P."/>
            <person name="Fernandez-Pozo N."/>
            <person name="Barry K."/>
            <person name="Chen C."/>
            <person name="Wang M."/>
            <person name="Lipzen A."/>
            <person name="Daum C."/>
            <person name="Saski C.A."/>
            <person name="Payton A.C."/>
            <person name="Mcbreen J.C."/>
            <person name="Conrad R.E."/>
            <person name="Kollar L.M."/>
            <person name="Olsson S."/>
            <person name="Huttunen S."/>
            <person name="Landis J.B."/>
            <person name="Wickett N.J."/>
            <person name="Johnson M.G."/>
            <person name="Rensing S.A."/>
            <person name="Grimwood J."/>
            <person name="Schmutz J."/>
            <person name="Mcdaniel S.F."/>
        </authorList>
    </citation>
    <scope>NUCLEOTIDE SEQUENCE</scope>
    <source>
        <strain evidence="1">R40</strain>
    </source>
</reference>
<dbReference type="Proteomes" id="UP000822688">
    <property type="component" value="Chromosome 2"/>
</dbReference>
<comment type="caution">
    <text evidence="1">The sequence shown here is derived from an EMBL/GenBank/DDBJ whole genome shotgun (WGS) entry which is preliminary data.</text>
</comment>
<dbReference type="EMBL" id="CM026422">
    <property type="protein sequence ID" value="KAG0586876.1"/>
    <property type="molecule type" value="Genomic_DNA"/>
</dbReference>
<evidence type="ECO:0000313" key="2">
    <source>
        <dbReference type="Proteomes" id="UP000822688"/>
    </source>
</evidence>
<organism evidence="1 2">
    <name type="scientific">Ceratodon purpureus</name>
    <name type="common">Fire moss</name>
    <name type="synonym">Dicranum purpureum</name>
    <dbReference type="NCBI Taxonomy" id="3225"/>
    <lineage>
        <taxon>Eukaryota</taxon>
        <taxon>Viridiplantae</taxon>
        <taxon>Streptophyta</taxon>
        <taxon>Embryophyta</taxon>
        <taxon>Bryophyta</taxon>
        <taxon>Bryophytina</taxon>
        <taxon>Bryopsida</taxon>
        <taxon>Dicranidae</taxon>
        <taxon>Pseudoditrichales</taxon>
        <taxon>Ditrichaceae</taxon>
        <taxon>Ceratodon</taxon>
    </lineage>
</organism>
<protein>
    <submittedName>
        <fullName evidence="1">Uncharacterized protein</fullName>
    </submittedName>
</protein>
<proteinExistence type="predicted"/>
<keyword evidence="2" id="KW-1185">Reference proteome</keyword>
<name>A0A8T0IVN3_CERPU</name>
<accession>A0A8T0IVN3</accession>